<proteinExistence type="predicted"/>
<organism evidence="2 3">
    <name type="scientific">Tieghemiomyces parasiticus</name>
    <dbReference type="NCBI Taxonomy" id="78921"/>
    <lineage>
        <taxon>Eukaryota</taxon>
        <taxon>Fungi</taxon>
        <taxon>Fungi incertae sedis</taxon>
        <taxon>Zoopagomycota</taxon>
        <taxon>Kickxellomycotina</taxon>
        <taxon>Dimargaritomycetes</taxon>
        <taxon>Dimargaritales</taxon>
        <taxon>Dimargaritaceae</taxon>
        <taxon>Tieghemiomyces</taxon>
    </lineage>
</organism>
<protein>
    <recommendedName>
        <fullName evidence="1">Serine aminopeptidase S33 domain-containing protein</fullName>
    </recommendedName>
</protein>
<gene>
    <name evidence="2" type="ORF">IWQ60_008911</name>
</gene>
<dbReference type="InterPro" id="IPR022742">
    <property type="entry name" value="Hydrolase_4"/>
</dbReference>
<dbReference type="InterPro" id="IPR051044">
    <property type="entry name" value="MAG_DAG_Lipase"/>
</dbReference>
<dbReference type="Proteomes" id="UP001150569">
    <property type="component" value="Unassembled WGS sequence"/>
</dbReference>
<accession>A0A9W8DQK6</accession>
<evidence type="ECO:0000313" key="2">
    <source>
        <dbReference type="EMBL" id="KAJ1914178.1"/>
    </source>
</evidence>
<dbReference type="AlphaFoldDB" id="A0A9W8DQK6"/>
<feature type="domain" description="Serine aminopeptidase S33" evidence="1">
    <location>
        <begin position="58"/>
        <end position="298"/>
    </location>
</feature>
<dbReference type="Pfam" id="PF12146">
    <property type="entry name" value="Hydrolase_4"/>
    <property type="match status" value="1"/>
</dbReference>
<dbReference type="InterPro" id="IPR000073">
    <property type="entry name" value="AB_hydrolase_1"/>
</dbReference>
<dbReference type="Gene3D" id="3.40.50.1820">
    <property type="entry name" value="alpha/beta hydrolase"/>
    <property type="match status" value="1"/>
</dbReference>
<dbReference type="PANTHER" id="PTHR11614">
    <property type="entry name" value="PHOSPHOLIPASE-RELATED"/>
    <property type="match status" value="1"/>
</dbReference>
<dbReference type="InterPro" id="IPR029058">
    <property type="entry name" value="AB_hydrolase_fold"/>
</dbReference>
<dbReference type="PRINTS" id="PR00111">
    <property type="entry name" value="ABHYDROLASE"/>
</dbReference>
<comment type="caution">
    <text evidence="2">The sequence shown here is derived from an EMBL/GenBank/DDBJ whole genome shotgun (WGS) entry which is preliminary data.</text>
</comment>
<keyword evidence="3" id="KW-1185">Reference proteome</keyword>
<dbReference type="EMBL" id="JANBPT010000700">
    <property type="protein sequence ID" value="KAJ1914178.1"/>
    <property type="molecule type" value="Genomic_DNA"/>
</dbReference>
<reference evidence="2" key="1">
    <citation type="submission" date="2022-07" db="EMBL/GenBank/DDBJ databases">
        <title>Phylogenomic reconstructions and comparative analyses of Kickxellomycotina fungi.</title>
        <authorList>
            <person name="Reynolds N.K."/>
            <person name="Stajich J.E."/>
            <person name="Barry K."/>
            <person name="Grigoriev I.V."/>
            <person name="Crous P."/>
            <person name="Smith M.E."/>
        </authorList>
    </citation>
    <scope>NUCLEOTIDE SEQUENCE</scope>
    <source>
        <strain evidence="2">RSA 861</strain>
    </source>
</reference>
<evidence type="ECO:0000313" key="3">
    <source>
        <dbReference type="Proteomes" id="UP001150569"/>
    </source>
</evidence>
<dbReference type="OrthoDB" id="10249433at2759"/>
<sequence length="328" mass="36763">MSSAPTKFSYSQTSYDGTLSSIGSLSLLNTSESVKWIRANDGHEIYTRTYRPLHRNILATIVLVHGFGEHSDRYAPFARRCAEAGIQVYAYDLRGFGKTGRQNGRPGHTEGFQCLIDDLSFICSRAYQPDIPTIIFGHSMGAIVALHYLTSRENHLPVAGVIAQAPAIQTNSEIKPNRVTISLGHLAAKMAKKMTVAVPIEPEMLTRDQQIVAEFKDSSYNYEVGSLQCMSDLLKRGPMLLEVCDQLRSIPILITHGDQDKITPMAGSRQLFDRLPFNMDKELKIYVGLYHELHHEPEKDEIIGYYIEWTLKRADMACLQRDLAGDLG</sequence>
<evidence type="ECO:0000259" key="1">
    <source>
        <dbReference type="Pfam" id="PF12146"/>
    </source>
</evidence>
<name>A0A9W8DQK6_9FUNG</name>
<dbReference type="SUPFAM" id="SSF53474">
    <property type="entry name" value="alpha/beta-Hydrolases"/>
    <property type="match status" value="1"/>
</dbReference>